<accession>A0ACC2ZQB6</accession>
<dbReference type="Proteomes" id="UP001172680">
    <property type="component" value="Unassembled WGS sequence"/>
</dbReference>
<sequence length="272" mass="30179">MTSRFQAKEEQNAVSSISPPAQGDELDDLFNYDAGMDDVFKYLDGTKKGNSRQEEKTLARQPVAKLDDARLLSAAGIPKLRRISKQRLKFKGKGHEFSDMARLLNTYQLWLDDLYPRAKFADGLAIIEKLGHTKRMQMMRKEWIYENKPKPSVEDDPVVEPTAPQHQDGEGSAAGQNVEAEETQTEHTQEMAESGGQEAPVGARPGDSTGQEGGAPEEDELDALLAEDAMQDERHQDSLFGSGPATKPSSAMLRPHADDYEDDLEAMADLDW</sequence>
<dbReference type="EMBL" id="JAPDRP010000001">
    <property type="protein sequence ID" value="KAJ9649755.1"/>
    <property type="molecule type" value="Genomic_DNA"/>
</dbReference>
<organism evidence="1 2">
    <name type="scientific">Coniosporium tulheliwenetii</name>
    <dbReference type="NCBI Taxonomy" id="3383036"/>
    <lineage>
        <taxon>Eukaryota</taxon>
        <taxon>Fungi</taxon>
        <taxon>Dikarya</taxon>
        <taxon>Ascomycota</taxon>
        <taxon>Pezizomycotina</taxon>
        <taxon>Dothideomycetes</taxon>
        <taxon>Dothideomycetes incertae sedis</taxon>
        <taxon>Coniosporium</taxon>
    </lineage>
</organism>
<proteinExistence type="predicted"/>
<reference evidence="1" key="1">
    <citation type="submission" date="2022-10" db="EMBL/GenBank/DDBJ databases">
        <title>Culturing micro-colonial fungi from biological soil crusts in the Mojave desert and describing Neophaeococcomyces mojavensis, and introducing the new genera and species Taxawa tesnikishii.</title>
        <authorList>
            <person name="Kurbessoian T."/>
            <person name="Stajich J.E."/>
        </authorList>
    </citation>
    <scope>NUCLEOTIDE SEQUENCE</scope>
    <source>
        <strain evidence="1">JES_115</strain>
    </source>
</reference>
<protein>
    <submittedName>
        <fullName evidence="1">Chromosome segregation in meiosis- protein</fullName>
    </submittedName>
</protein>
<evidence type="ECO:0000313" key="1">
    <source>
        <dbReference type="EMBL" id="KAJ9649755.1"/>
    </source>
</evidence>
<evidence type="ECO:0000313" key="2">
    <source>
        <dbReference type="Proteomes" id="UP001172680"/>
    </source>
</evidence>
<keyword evidence="2" id="KW-1185">Reference proteome</keyword>
<name>A0ACC2ZQB6_9PEZI</name>
<comment type="caution">
    <text evidence="1">The sequence shown here is derived from an EMBL/GenBank/DDBJ whole genome shotgun (WGS) entry which is preliminary data.</text>
</comment>
<gene>
    <name evidence="1" type="primary">CSM3</name>
    <name evidence="1" type="ORF">H2199_000534</name>
</gene>